<dbReference type="GO" id="GO:0006611">
    <property type="term" value="P:protein export from nucleus"/>
    <property type="evidence" value="ECO:0007669"/>
    <property type="project" value="InterPro"/>
</dbReference>
<organism evidence="8 9">
    <name type="scientific">Ooceraea biroi</name>
    <name type="common">Clonal raider ant</name>
    <name type="synonym">Cerapachys biroi</name>
    <dbReference type="NCBI Taxonomy" id="2015173"/>
    <lineage>
        <taxon>Eukaryota</taxon>
        <taxon>Metazoa</taxon>
        <taxon>Ecdysozoa</taxon>
        <taxon>Arthropoda</taxon>
        <taxon>Hexapoda</taxon>
        <taxon>Insecta</taxon>
        <taxon>Pterygota</taxon>
        <taxon>Neoptera</taxon>
        <taxon>Endopterygota</taxon>
        <taxon>Hymenoptera</taxon>
        <taxon>Apocrita</taxon>
        <taxon>Aculeata</taxon>
        <taxon>Formicoidea</taxon>
        <taxon>Formicidae</taxon>
        <taxon>Dorylinae</taxon>
        <taxon>Ooceraea</taxon>
    </lineage>
</organism>
<evidence type="ECO:0000313" key="9">
    <source>
        <dbReference type="Proteomes" id="UP000053097"/>
    </source>
</evidence>
<dbReference type="STRING" id="2015173.A0A026X630"/>
<comment type="similarity">
    <text evidence="3">Belongs to the exportin family.</text>
</comment>
<evidence type="ECO:0000256" key="7">
    <source>
        <dbReference type="ARBA" id="ARBA00023242"/>
    </source>
</evidence>
<reference evidence="8 9" key="1">
    <citation type="journal article" date="2014" name="Curr. Biol.">
        <title>The genome of the clonal raider ant Cerapachys biroi.</title>
        <authorList>
            <person name="Oxley P.R."/>
            <person name="Ji L."/>
            <person name="Fetter-Pruneda I."/>
            <person name="McKenzie S.K."/>
            <person name="Li C."/>
            <person name="Hu H."/>
            <person name="Zhang G."/>
            <person name="Kronauer D.J."/>
        </authorList>
    </citation>
    <scope>NUCLEOTIDE SEQUENCE [LARGE SCALE GENOMIC DNA]</scope>
</reference>
<gene>
    <name evidence="8" type="ORF">X777_11970</name>
</gene>
<dbReference type="InterPro" id="IPR040016">
    <property type="entry name" value="XPO6"/>
</dbReference>
<evidence type="ECO:0000313" key="8">
    <source>
        <dbReference type="EMBL" id="EZA62954.1"/>
    </source>
</evidence>
<dbReference type="OrthoDB" id="10261013at2759"/>
<dbReference type="GO" id="GO:0005049">
    <property type="term" value="F:nuclear export signal receptor activity"/>
    <property type="evidence" value="ECO:0007669"/>
    <property type="project" value="InterPro"/>
</dbReference>
<sequence length="176" mass="19747">GQAVPSESPISIMVMPLTQLLEDCASSSMTIKKMLHWCLESIINRTLELLSYVIRCQSICEMLLSFLHSAFSVLQQQLGSEFTQNAVQGMLQLCTRSHNLLADEIAAAIHSLASVNIGWFFGYFLPTVLTTCQGVDDMQRAILLENFDKSTDQPTLTRSVLQLISDLRCYQLCRPR</sequence>
<dbReference type="PANTHER" id="PTHR21452">
    <property type="entry name" value="EXPORTIN-6"/>
    <property type="match status" value="1"/>
</dbReference>
<proteinExistence type="inferred from homology"/>
<evidence type="ECO:0000256" key="5">
    <source>
        <dbReference type="ARBA" id="ARBA00022490"/>
    </source>
</evidence>
<keyword evidence="5" id="KW-0963">Cytoplasm</keyword>
<evidence type="ECO:0000256" key="6">
    <source>
        <dbReference type="ARBA" id="ARBA00022927"/>
    </source>
</evidence>
<dbReference type="GO" id="GO:0005634">
    <property type="term" value="C:nucleus"/>
    <property type="evidence" value="ECO:0007669"/>
    <property type="project" value="UniProtKB-SubCell"/>
</dbReference>
<feature type="non-terminal residue" evidence="8">
    <location>
        <position position="1"/>
    </location>
</feature>
<name>A0A026X630_OOCBI</name>
<evidence type="ECO:0000256" key="4">
    <source>
        <dbReference type="ARBA" id="ARBA00022448"/>
    </source>
</evidence>
<keyword evidence="7" id="KW-0539">Nucleus</keyword>
<dbReference type="Proteomes" id="UP000053097">
    <property type="component" value="Unassembled WGS sequence"/>
</dbReference>
<dbReference type="AlphaFoldDB" id="A0A026X630"/>
<dbReference type="GO" id="GO:0005737">
    <property type="term" value="C:cytoplasm"/>
    <property type="evidence" value="ECO:0007669"/>
    <property type="project" value="UniProtKB-SubCell"/>
</dbReference>
<dbReference type="EMBL" id="KK107009">
    <property type="protein sequence ID" value="EZA62954.1"/>
    <property type="molecule type" value="Genomic_DNA"/>
</dbReference>
<keyword evidence="9" id="KW-1185">Reference proteome</keyword>
<keyword evidence="6" id="KW-0653">Protein transport</keyword>
<protein>
    <submittedName>
        <fullName evidence="8">Exportin-6-B</fullName>
    </submittedName>
</protein>
<evidence type="ECO:0000256" key="1">
    <source>
        <dbReference type="ARBA" id="ARBA00004123"/>
    </source>
</evidence>
<keyword evidence="4" id="KW-0813">Transport</keyword>
<evidence type="ECO:0000256" key="2">
    <source>
        <dbReference type="ARBA" id="ARBA00004496"/>
    </source>
</evidence>
<accession>A0A026X630</accession>
<evidence type="ECO:0000256" key="3">
    <source>
        <dbReference type="ARBA" id="ARBA00009466"/>
    </source>
</evidence>
<dbReference type="PANTHER" id="PTHR21452:SF4">
    <property type="entry name" value="EXPORTIN-6"/>
    <property type="match status" value="1"/>
</dbReference>
<comment type="subcellular location">
    <subcellularLocation>
        <location evidence="2">Cytoplasm</location>
    </subcellularLocation>
    <subcellularLocation>
        <location evidence="1">Nucleus</location>
    </subcellularLocation>
</comment>